<reference evidence="1" key="1">
    <citation type="journal article" date="2015" name="Nature">
        <title>Complex archaea that bridge the gap between prokaryotes and eukaryotes.</title>
        <authorList>
            <person name="Spang A."/>
            <person name="Saw J.H."/>
            <person name="Jorgensen S.L."/>
            <person name="Zaremba-Niedzwiedzka K."/>
            <person name="Martijn J."/>
            <person name="Lind A.E."/>
            <person name="van Eijk R."/>
            <person name="Schleper C."/>
            <person name="Guy L."/>
            <person name="Ettema T.J."/>
        </authorList>
    </citation>
    <scope>NUCLEOTIDE SEQUENCE</scope>
</reference>
<evidence type="ECO:0000313" key="1">
    <source>
        <dbReference type="EMBL" id="KKL17953.1"/>
    </source>
</evidence>
<organism evidence="1">
    <name type="scientific">marine sediment metagenome</name>
    <dbReference type="NCBI Taxonomy" id="412755"/>
    <lineage>
        <taxon>unclassified sequences</taxon>
        <taxon>metagenomes</taxon>
        <taxon>ecological metagenomes</taxon>
    </lineage>
</organism>
<accession>A0A0F9E1G2</accession>
<sequence>MAGTPEEDLLAWLEREEQRLGFADIDDAMSDISEARRLFFDELGYDMTDSQFAGLKDAIFTRYDELPTIGISYGRIEHTWGYQTTYRDITTGRFVSRADVFSLLSTIR</sequence>
<dbReference type="EMBL" id="LAZR01039055">
    <property type="protein sequence ID" value="KKL17953.1"/>
    <property type="molecule type" value="Genomic_DNA"/>
</dbReference>
<name>A0A0F9E1G2_9ZZZZ</name>
<comment type="caution">
    <text evidence="1">The sequence shown here is derived from an EMBL/GenBank/DDBJ whole genome shotgun (WGS) entry which is preliminary data.</text>
</comment>
<protein>
    <submittedName>
        <fullName evidence="1">Uncharacterized protein</fullName>
    </submittedName>
</protein>
<gene>
    <name evidence="1" type="ORF">LCGC14_2480350</name>
</gene>
<dbReference type="AlphaFoldDB" id="A0A0F9E1G2"/>
<proteinExistence type="predicted"/>